<dbReference type="OrthoDB" id="1577640at2759"/>
<feature type="transmembrane region" description="Helical" evidence="2">
    <location>
        <begin position="429"/>
        <end position="452"/>
    </location>
</feature>
<dbReference type="Proteomes" id="UP000319257">
    <property type="component" value="Unassembled WGS sequence"/>
</dbReference>
<dbReference type="EMBL" id="SKBQ01000055">
    <property type="protein sequence ID" value="TPX10657.1"/>
    <property type="molecule type" value="Genomic_DNA"/>
</dbReference>
<sequence>MRAHHTDLFVFDNDRLAGDILLKDGSSRLAYNEYAVFKVQNPPDDQHTLASQSGTHESRSIHSETEDEASQMFNSSIRGTHSLGTDGKFEPHATPDPNLEGRVRQIICRRRGEPGSEGLSITDDDFEDLRLHPSTLQHVRRTTTEAMFWDQGHEKLSLILAFSGNPRPPYDFLSMTYDIPKRCLTVLVRQSFDPHHHGVNDLDDYEKRMKACENHWAHPFILPVILLQVQLNLAEQHVAMNGVELSKLERDIGNMAGFMAGDEKRRRPSTGDDNSGPLNTTQLMKNAHQVLRKSIELLDTIRWLERAIETLVKAGDELERKMAGPEGPPPSPVSPMPMWAQVPRLTVEGADFTDFKGFRHPLASHWHEIKQYLDSLDRVCKSVGTERSMLETRCRAQIDIIYAKMAQEDNILNARMAVASTRDSSSMKALAVITAIFLPGEYIGTLFGISMFDWDGNGGDDDDKPSTAPSPLLPGKRHPLVSNIFWLYWAIVVPLTIFIITAWRVWWVGQDRFFRKHLSRELSEERYWTDNGRPRELDHSFMHDFFYLSVRRDERAPEEKPPQLSRSTSFFHRTRTLSNSKDDSSGFGDLPRAHTGIVLPRRRPRNGSGGVSERGSGGRFQQISFARQSSRRMTGSAMV</sequence>
<dbReference type="AlphaFoldDB" id="A0A507AT69"/>
<dbReference type="STRING" id="1093900.A0A507AT69"/>
<feature type="region of interest" description="Disordered" evidence="1">
    <location>
        <begin position="42"/>
        <end position="98"/>
    </location>
</feature>
<keyword evidence="2" id="KW-0472">Membrane</keyword>
<evidence type="ECO:0000256" key="1">
    <source>
        <dbReference type="SAM" id="MobiDB-lite"/>
    </source>
</evidence>
<proteinExistence type="predicted"/>
<dbReference type="RefSeq" id="XP_030992368.1">
    <property type="nucleotide sequence ID" value="XM_031143241.1"/>
</dbReference>
<reference evidence="3 4" key="1">
    <citation type="submission" date="2019-06" db="EMBL/GenBank/DDBJ databases">
        <title>Draft genome sequence of the filamentous fungus Phialemoniopsis curvata isolated from diesel fuel.</title>
        <authorList>
            <person name="Varaljay V.A."/>
            <person name="Lyon W.J."/>
            <person name="Crouch A.L."/>
            <person name="Drake C.E."/>
            <person name="Hollomon J.M."/>
            <person name="Nadeau L.J."/>
            <person name="Nunn H.S."/>
            <person name="Stevenson B.S."/>
            <person name="Bojanowski C.L."/>
            <person name="Crookes-Goodson W.J."/>
        </authorList>
    </citation>
    <scope>NUCLEOTIDE SEQUENCE [LARGE SCALE GENOMIC DNA]</scope>
    <source>
        <strain evidence="3 4">D216</strain>
    </source>
</reference>
<feature type="compositionally biased region" description="Gly residues" evidence="1">
    <location>
        <begin position="607"/>
        <end position="618"/>
    </location>
</feature>
<feature type="transmembrane region" description="Helical" evidence="2">
    <location>
        <begin position="486"/>
        <end position="507"/>
    </location>
</feature>
<keyword evidence="2" id="KW-0812">Transmembrane</keyword>
<keyword evidence="2" id="KW-1133">Transmembrane helix</keyword>
<accession>A0A507AT69</accession>
<feature type="region of interest" description="Disordered" evidence="1">
    <location>
        <begin position="259"/>
        <end position="280"/>
    </location>
</feature>
<feature type="compositionally biased region" description="Polar residues" evidence="1">
    <location>
        <begin position="621"/>
        <end position="633"/>
    </location>
</feature>
<dbReference type="Gene3D" id="1.20.58.340">
    <property type="entry name" value="Magnesium transport protein CorA, transmembrane region"/>
    <property type="match status" value="1"/>
</dbReference>
<gene>
    <name evidence="3" type="ORF">E0L32_008391</name>
</gene>
<name>A0A507AT69_9PEZI</name>
<feature type="compositionally biased region" description="Polar residues" evidence="1">
    <location>
        <begin position="71"/>
        <end position="83"/>
    </location>
</feature>
<dbReference type="GeneID" id="41975838"/>
<feature type="compositionally biased region" description="Polar residues" evidence="1">
    <location>
        <begin position="271"/>
        <end position="280"/>
    </location>
</feature>
<keyword evidence="4" id="KW-1185">Reference proteome</keyword>
<organism evidence="3 4">
    <name type="scientific">Thyridium curvatum</name>
    <dbReference type="NCBI Taxonomy" id="1093900"/>
    <lineage>
        <taxon>Eukaryota</taxon>
        <taxon>Fungi</taxon>
        <taxon>Dikarya</taxon>
        <taxon>Ascomycota</taxon>
        <taxon>Pezizomycotina</taxon>
        <taxon>Sordariomycetes</taxon>
        <taxon>Sordariomycetidae</taxon>
        <taxon>Thyridiales</taxon>
        <taxon>Thyridiaceae</taxon>
        <taxon>Thyridium</taxon>
    </lineage>
</organism>
<dbReference type="InParanoid" id="A0A507AT69"/>
<feature type="region of interest" description="Disordered" evidence="1">
    <location>
        <begin position="577"/>
        <end position="639"/>
    </location>
</feature>
<evidence type="ECO:0000313" key="3">
    <source>
        <dbReference type="EMBL" id="TPX10657.1"/>
    </source>
</evidence>
<evidence type="ECO:0000313" key="4">
    <source>
        <dbReference type="Proteomes" id="UP000319257"/>
    </source>
</evidence>
<evidence type="ECO:0000256" key="2">
    <source>
        <dbReference type="SAM" id="Phobius"/>
    </source>
</evidence>
<comment type="caution">
    <text evidence="3">The sequence shown here is derived from an EMBL/GenBank/DDBJ whole genome shotgun (WGS) entry which is preliminary data.</text>
</comment>
<feature type="compositionally biased region" description="Basic and acidic residues" evidence="1">
    <location>
        <begin position="87"/>
        <end position="98"/>
    </location>
</feature>
<protein>
    <submittedName>
        <fullName evidence="3">Uncharacterized protein</fullName>
    </submittedName>
</protein>